<evidence type="ECO:0000256" key="1">
    <source>
        <dbReference type="ARBA" id="ARBA00008814"/>
    </source>
</evidence>
<proteinExistence type="inferred from homology"/>
<evidence type="ECO:0000256" key="2">
    <source>
        <dbReference type="SAM" id="SignalP"/>
    </source>
</evidence>
<dbReference type="InterPro" id="IPR002491">
    <property type="entry name" value="ABC_transptr_periplasmic_BD"/>
</dbReference>
<protein>
    <submittedName>
        <fullName evidence="4">ABC transporter substrate-binding protein</fullName>
    </submittedName>
</protein>
<dbReference type="PANTHER" id="PTHR30535">
    <property type="entry name" value="VITAMIN B12-BINDING PROTEIN"/>
    <property type="match status" value="1"/>
</dbReference>
<dbReference type="Proteomes" id="UP001597233">
    <property type="component" value="Unassembled WGS sequence"/>
</dbReference>
<keyword evidence="5" id="KW-1185">Reference proteome</keyword>
<gene>
    <name evidence="4" type="ORF">ACFSC9_01295</name>
</gene>
<feature type="chain" id="PRO_5046715449" evidence="2">
    <location>
        <begin position="21"/>
        <end position="328"/>
    </location>
</feature>
<feature type="signal peptide" evidence="2">
    <location>
        <begin position="1"/>
        <end position="20"/>
    </location>
</feature>
<dbReference type="SUPFAM" id="SSF53807">
    <property type="entry name" value="Helical backbone' metal receptor"/>
    <property type="match status" value="1"/>
</dbReference>
<keyword evidence="2" id="KW-0732">Signal</keyword>
<feature type="domain" description="Fe/B12 periplasmic-binding" evidence="3">
    <location>
        <begin position="60"/>
        <end position="325"/>
    </location>
</feature>
<dbReference type="Gene3D" id="3.40.50.1980">
    <property type="entry name" value="Nitrogenase molybdenum iron protein domain"/>
    <property type="match status" value="2"/>
</dbReference>
<dbReference type="PANTHER" id="PTHR30535:SF34">
    <property type="entry name" value="MOLYBDATE-BINDING PROTEIN MOLA"/>
    <property type="match status" value="1"/>
</dbReference>
<organism evidence="4 5">
    <name type="scientific">Paenibacillus wenxiniae</name>
    <dbReference type="NCBI Taxonomy" id="1636843"/>
    <lineage>
        <taxon>Bacteria</taxon>
        <taxon>Bacillati</taxon>
        <taxon>Bacillota</taxon>
        <taxon>Bacilli</taxon>
        <taxon>Bacillales</taxon>
        <taxon>Paenibacillaceae</taxon>
        <taxon>Paenibacillus</taxon>
    </lineage>
</organism>
<dbReference type="Pfam" id="PF01497">
    <property type="entry name" value="Peripla_BP_2"/>
    <property type="match status" value="1"/>
</dbReference>
<dbReference type="PROSITE" id="PS50983">
    <property type="entry name" value="FE_B12_PBP"/>
    <property type="match status" value="1"/>
</dbReference>
<dbReference type="RefSeq" id="WP_347327000.1">
    <property type="nucleotide sequence ID" value="NZ_JBCGUH010000018.1"/>
</dbReference>
<dbReference type="EMBL" id="JBHUEH010000005">
    <property type="protein sequence ID" value="MFD1884156.1"/>
    <property type="molecule type" value="Genomic_DNA"/>
</dbReference>
<accession>A0ABW4RD44</accession>
<comment type="caution">
    <text evidence="4">The sequence shown here is derived from an EMBL/GenBank/DDBJ whole genome shotgun (WGS) entry which is preliminary data.</text>
</comment>
<dbReference type="PROSITE" id="PS51257">
    <property type="entry name" value="PROKAR_LIPOPROTEIN"/>
    <property type="match status" value="1"/>
</dbReference>
<reference evidence="5" key="1">
    <citation type="journal article" date="2019" name="Int. J. Syst. Evol. Microbiol.">
        <title>The Global Catalogue of Microorganisms (GCM) 10K type strain sequencing project: providing services to taxonomists for standard genome sequencing and annotation.</title>
        <authorList>
            <consortium name="The Broad Institute Genomics Platform"/>
            <consortium name="The Broad Institute Genome Sequencing Center for Infectious Disease"/>
            <person name="Wu L."/>
            <person name="Ma J."/>
        </authorList>
    </citation>
    <scope>NUCLEOTIDE SEQUENCE [LARGE SCALE GENOMIC DNA]</scope>
    <source>
        <strain evidence="5">CCUG 54950</strain>
    </source>
</reference>
<evidence type="ECO:0000313" key="5">
    <source>
        <dbReference type="Proteomes" id="UP001597233"/>
    </source>
</evidence>
<comment type="similarity">
    <text evidence="1">Belongs to the bacterial solute-binding protein 8 family.</text>
</comment>
<dbReference type="InterPro" id="IPR050902">
    <property type="entry name" value="ABC_Transporter_SBP"/>
</dbReference>
<sequence>MNARYLGLSALLICALTGCSQSPSSGTAPTQATAAAATGQSVTVTDFAGRIVQLQHAPQRIVALSNGEVDIVYALGGSVVGRPTSNNGAPVKAAEQAQTIGSTHELDLEKVALLQPDIVLGNSPMNEKDIPAVESIGAKMVLSSANSVADIQRQITLLGGLLAKEDRAKQLNEQLDQHIASLSDRTRTDTQAAAKPNVLLVYGAPGTYMAALPNSLSGNILELAGGNNIAADLPGLQSFPQYAQLSTERVVAADPDYVFIMTHGNSAEVKAGFLKEMQDNPAWSSVKAVKQNQVEVLPSDLFGTNPGTRVTEALDQMHHLLYPSETDE</sequence>
<name>A0ABW4RD44_9BACL</name>
<evidence type="ECO:0000259" key="3">
    <source>
        <dbReference type="PROSITE" id="PS50983"/>
    </source>
</evidence>
<evidence type="ECO:0000313" key="4">
    <source>
        <dbReference type="EMBL" id="MFD1884156.1"/>
    </source>
</evidence>